<feature type="chain" id="PRO_5008502171" evidence="2">
    <location>
        <begin position="28"/>
        <end position="234"/>
    </location>
</feature>
<evidence type="ECO:0000313" key="3">
    <source>
        <dbReference type="EMBL" id="SAL72866.1"/>
    </source>
</evidence>
<dbReference type="EMBL" id="FCOK02000126">
    <property type="protein sequence ID" value="SAL72866.1"/>
    <property type="molecule type" value="Genomic_DNA"/>
</dbReference>
<dbReference type="AlphaFoldDB" id="A0A158JVM3"/>
<organism evidence="3 4">
    <name type="scientific">Caballeronia udeis</name>
    <dbReference type="NCBI Taxonomy" id="1232866"/>
    <lineage>
        <taxon>Bacteria</taxon>
        <taxon>Pseudomonadati</taxon>
        <taxon>Pseudomonadota</taxon>
        <taxon>Betaproteobacteria</taxon>
        <taxon>Burkholderiales</taxon>
        <taxon>Burkholderiaceae</taxon>
        <taxon>Caballeronia</taxon>
    </lineage>
</organism>
<reference evidence="3 4" key="1">
    <citation type="submission" date="2016-01" db="EMBL/GenBank/DDBJ databases">
        <authorList>
            <person name="Oliw E.H."/>
        </authorList>
    </citation>
    <scope>NUCLEOTIDE SEQUENCE [LARGE SCALE GENOMIC DNA]</scope>
    <source>
        <strain evidence="3">LMG 27134</strain>
    </source>
</reference>
<feature type="region of interest" description="Disordered" evidence="1">
    <location>
        <begin position="50"/>
        <end position="69"/>
    </location>
</feature>
<accession>A0A158JVM3</accession>
<gene>
    <name evidence="3" type="ORF">AWB69_08881</name>
</gene>
<keyword evidence="2" id="KW-0732">Signal</keyword>
<evidence type="ECO:0000256" key="1">
    <source>
        <dbReference type="SAM" id="MobiDB-lite"/>
    </source>
</evidence>
<sequence>MKSLSLSTLRNALLVAVIALGSSIATAYQPVGTLLSATGLADPIRQPAANRSMDDFQDGSDAASNAQTPGNVSELKQMVQAHKLTELRVTYNGNYGAALFFYPQDMVYYVALFQDKNFWRVVKSQDDARAETMYAQFARKSYALAEGEIKRTQLQAQRALLERVIAVSNDRAQRLTADLSIARAQESEVSQRQQPMQVESAALLNEKSVAERKLLMLQRQVQQLQDQSEARLVQ</sequence>
<dbReference type="Proteomes" id="UP000054683">
    <property type="component" value="Unassembled WGS sequence"/>
</dbReference>
<evidence type="ECO:0000256" key="2">
    <source>
        <dbReference type="SAM" id="SignalP"/>
    </source>
</evidence>
<proteinExistence type="predicted"/>
<dbReference type="RefSeq" id="WP_062092893.1">
    <property type="nucleotide sequence ID" value="NZ_FCOK02000126.1"/>
</dbReference>
<name>A0A158JVM3_9BURK</name>
<feature type="signal peptide" evidence="2">
    <location>
        <begin position="1"/>
        <end position="27"/>
    </location>
</feature>
<evidence type="ECO:0000313" key="4">
    <source>
        <dbReference type="Proteomes" id="UP000054683"/>
    </source>
</evidence>
<dbReference type="OrthoDB" id="5952682at2"/>
<dbReference type="Pfam" id="PF11180">
    <property type="entry name" value="DUF2968"/>
    <property type="match status" value="1"/>
</dbReference>
<dbReference type="InterPro" id="IPR021350">
    <property type="entry name" value="DUF2968"/>
</dbReference>
<protein>
    <submittedName>
        <fullName evidence="3">Signal peptide protein</fullName>
    </submittedName>
</protein>